<dbReference type="InterPro" id="IPR036890">
    <property type="entry name" value="HATPase_C_sf"/>
</dbReference>
<dbReference type="EC" id="2.7.13.3" evidence="2"/>
<accession>A0ABR5AX59</accession>
<evidence type="ECO:0000256" key="1">
    <source>
        <dbReference type="ARBA" id="ARBA00000085"/>
    </source>
</evidence>
<dbReference type="InterPro" id="IPR036097">
    <property type="entry name" value="HisK_dim/P_sf"/>
</dbReference>
<reference evidence="11 12" key="1">
    <citation type="submission" date="2015-01" db="EMBL/GenBank/DDBJ databases">
        <title>Genome Assembly of Bacillus badius MTCC 1458.</title>
        <authorList>
            <person name="Verma A."/>
            <person name="Khatri I."/>
            <person name="Mual P."/>
            <person name="Subramanian S."/>
            <person name="Krishnamurthi S."/>
        </authorList>
    </citation>
    <scope>NUCLEOTIDE SEQUENCE [LARGE SCALE GENOMIC DNA]</scope>
    <source>
        <strain evidence="11 12">MTCC 1458</strain>
    </source>
</reference>
<dbReference type="Proteomes" id="UP000031982">
    <property type="component" value="Unassembled WGS sequence"/>
</dbReference>
<organism evidence="11 12">
    <name type="scientific">Bacillus badius</name>
    <dbReference type="NCBI Taxonomy" id="1455"/>
    <lineage>
        <taxon>Bacteria</taxon>
        <taxon>Bacillati</taxon>
        <taxon>Bacillota</taxon>
        <taxon>Bacilli</taxon>
        <taxon>Bacillales</taxon>
        <taxon>Bacillaceae</taxon>
        <taxon>Pseudobacillus</taxon>
    </lineage>
</organism>
<keyword evidence="4" id="KW-0808">Transferase</keyword>
<gene>
    <name evidence="11" type="ORF">SD77_3203</name>
</gene>
<evidence type="ECO:0000256" key="2">
    <source>
        <dbReference type="ARBA" id="ARBA00012438"/>
    </source>
</evidence>
<dbReference type="SUPFAM" id="SSF55874">
    <property type="entry name" value="ATPase domain of HSP90 chaperone/DNA topoisomerase II/histidine kinase"/>
    <property type="match status" value="1"/>
</dbReference>
<dbReference type="Gene3D" id="3.30.450.20">
    <property type="entry name" value="PAS domain"/>
    <property type="match status" value="1"/>
</dbReference>
<dbReference type="Gene3D" id="1.10.287.130">
    <property type="match status" value="1"/>
</dbReference>
<dbReference type="Pfam" id="PF13492">
    <property type="entry name" value="GAF_3"/>
    <property type="match status" value="1"/>
</dbReference>
<keyword evidence="8" id="KW-0902">Two-component regulatory system</keyword>
<dbReference type="InterPro" id="IPR003594">
    <property type="entry name" value="HATPase_dom"/>
</dbReference>
<dbReference type="CDD" id="cd00082">
    <property type="entry name" value="HisKA"/>
    <property type="match status" value="1"/>
</dbReference>
<dbReference type="GO" id="GO:0016301">
    <property type="term" value="F:kinase activity"/>
    <property type="evidence" value="ECO:0007669"/>
    <property type="project" value="UniProtKB-KW"/>
</dbReference>
<keyword evidence="5" id="KW-0547">Nucleotide-binding</keyword>
<evidence type="ECO:0000256" key="8">
    <source>
        <dbReference type="ARBA" id="ARBA00023012"/>
    </source>
</evidence>
<dbReference type="Pfam" id="PF02518">
    <property type="entry name" value="HATPase_c"/>
    <property type="match status" value="1"/>
</dbReference>
<evidence type="ECO:0000313" key="12">
    <source>
        <dbReference type="Proteomes" id="UP000031982"/>
    </source>
</evidence>
<dbReference type="SMART" id="SM00387">
    <property type="entry name" value="HATPase_c"/>
    <property type="match status" value="1"/>
</dbReference>
<keyword evidence="9" id="KW-0175">Coiled coil</keyword>
<comment type="caution">
    <text evidence="11">The sequence shown here is derived from an EMBL/GenBank/DDBJ whole genome shotgun (WGS) entry which is preliminary data.</text>
</comment>
<evidence type="ECO:0000256" key="7">
    <source>
        <dbReference type="ARBA" id="ARBA00022840"/>
    </source>
</evidence>
<dbReference type="Pfam" id="PF00512">
    <property type="entry name" value="HisKA"/>
    <property type="match status" value="1"/>
</dbReference>
<dbReference type="InterPro" id="IPR005467">
    <property type="entry name" value="His_kinase_dom"/>
</dbReference>
<dbReference type="SMART" id="SM00388">
    <property type="entry name" value="HisKA"/>
    <property type="match status" value="1"/>
</dbReference>
<comment type="catalytic activity">
    <reaction evidence="1">
        <text>ATP + protein L-histidine = ADP + protein N-phospho-L-histidine.</text>
        <dbReference type="EC" id="2.7.13.3"/>
    </reaction>
</comment>
<evidence type="ECO:0000256" key="6">
    <source>
        <dbReference type="ARBA" id="ARBA00022777"/>
    </source>
</evidence>
<dbReference type="InterPro" id="IPR003018">
    <property type="entry name" value="GAF"/>
</dbReference>
<feature type="domain" description="Histidine kinase" evidence="10">
    <location>
        <begin position="328"/>
        <end position="541"/>
    </location>
</feature>
<sequence length="544" mass="61178">MKKQEMIELLTGVRSSKQNYYTELKTTVEELKKRNSQLELMNEVMRSFNMNMSVQEMLEKTLKRLGDIYPIKRVSLALFDGKELRLSYVSPEEALYLKKGTPFPHKNSLYYEVFATGQERIYQKGDTCEFLEKEAFQQLSLQSVFLFPLTSRGKIIGVLSLGGCSPFSYDANDQAFLLHLAGQIAVCVENARLYEEVFAGKQQWEETFRAVSDAILIISPNGTVLSKNDAAVSAWPLEDFEDIRPFIQEASRSANNPFEETVKSHKPHYAELRFQNKFYDCSCYPLFGEEAALHAVILYSKDVTEKRQMEAQLLHSGQLAAIGEMAAGVAHELNNPLTAIIGNTQLLLRRNKINEQIKPLLDDIDLCGKRCRTIIRSLLAFSRQEEFAFKPCSLNQAVTEALSLTRRQIEKQNIQLDIRLADSLPLINGNLQQLSQIAVNLLINAKDALEEVTDRKRKLIIETAADQQSAFLKVIDNGSGIDAAIANEIFHPFFTTKAASSGTGLGLPVSFGIAKSHGGRLFAESIQPHRTIFTLSIPLLNERL</sequence>
<dbReference type="Gene3D" id="3.30.565.10">
    <property type="entry name" value="Histidine kinase-like ATPase, C-terminal domain"/>
    <property type="match status" value="1"/>
</dbReference>
<evidence type="ECO:0000259" key="10">
    <source>
        <dbReference type="PROSITE" id="PS50109"/>
    </source>
</evidence>
<evidence type="ECO:0000256" key="4">
    <source>
        <dbReference type="ARBA" id="ARBA00022679"/>
    </source>
</evidence>
<feature type="coiled-coil region" evidence="9">
    <location>
        <begin position="431"/>
        <end position="462"/>
    </location>
</feature>
<proteinExistence type="predicted"/>
<dbReference type="EMBL" id="JXLP01000003">
    <property type="protein sequence ID" value="KIL79337.1"/>
    <property type="molecule type" value="Genomic_DNA"/>
</dbReference>
<dbReference type="Gene3D" id="3.30.450.40">
    <property type="match status" value="1"/>
</dbReference>
<dbReference type="SUPFAM" id="SSF47384">
    <property type="entry name" value="Homodimeric domain of signal transducing histidine kinase"/>
    <property type="match status" value="1"/>
</dbReference>
<keyword evidence="7" id="KW-0067">ATP-binding</keyword>
<dbReference type="SMART" id="SM00065">
    <property type="entry name" value="GAF"/>
    <property type="match status" value="1"/>
</dbReference>
<name>A0ABR5AX59_BACBA</name>
<keyword evidence="3" id="KW-0597">Phosphoprotein</keyword>
<dbReference type="InterPro" id="IPR004358">
    <property type="entry name" value="Sig_transdc_His_kin-like_C"/>
</dbReference>
<dbReference type="SUPFAM" id="SSF55781">
    <property type="entry name" value="GAF domain-like"/>
    <property type="match status" value="1"/>
</dbReference>
<dbReference type="RefSeq" id="WP_041113474.1">
    <property type="nucleotide sequence ID" value="NZ_JARTHD010000018.1"/>
</dbReference>
<dbReference type="PRINTS" id="PR00344">
    <property type="entry name" value="BCTRLSENSOR"/>
</dbReference>
<dbReference type="PANTHER" id="PTHR43065">
    <property type="entry name" value="SENSOR HISTIDINE KINASE"/>
    <property type="match status" value="1"/>
</dbReference>
<evidence type="ECO:0000256" key="3">
    <source>
        <dbReference type="ARBA" id="ARBA00022553"/>
    </source>
</evidence>
<dbReference type="PANTHER" id="PTHR43065:SF42">
    <property type="entry name" value="TWO-COMPONENT SENSOR PPRA"/>
    <property type="match status" value="1"/>
</dbReference>
<dbReference type="InterPro" id="IPR003661">
    <property type="entry name" value="HisK_dim/P_dom"/>
</dbReference>
<evidence type="ECO:0000256" key="5">
    <source>
        <dbReference type="ARBA" id="ARBA00022741"/>
    </source>
</evidence>
<keyword evidence="6 11" id="KW-0418">Kinase</keyword>
<evidence type="ECO:0000256" key="9">
    <source>
        <dbReference type="SAM" id="Coils"/>
    </source>
</evidence>
<dbReference type="PROSITE" id="PS50109">
    <property type="entry name" value="HIS_KIN"/>
    <property type="match status" value="1"/>
</dbReference>
<dbReference type="InterPro" id="IPR029016">
    <property type="entry name" value="GAF-like_dom_sf"/>
</dbReference>
<evidence type="ECO:0000313" key="11">
    <source>
        <dbReference type="EMBL" id="KIL79337.1"/>
    </source>
</evidence>
<protein>
    <recommendedName>
        <fullName evidence="2">histidine kinase</fullName>
        <ecNumber evidence="2">2.7.13.3</ecNumber>
    </recommendedName>
</protein>
<keyword evidence="12" id="KW-1185">Reference proteome</keyword>